<feature type="domain" description="Cupin type-2" evidence="1">
    <location>
        <begin position="88"/>
        <end position="124"/>
    </location>
</feature>
<accession>A0ABW2XUV8</accession>
<dbReference type="EMBL" id="JBHTGP010000018">
    <property type="protein sequence ID" value="MFD0689909.1"/>
    <property type="molecule type" value="Genomic_DNA"/>
</dbReference>
<organism evidence="2 3">
    <name type="scientific">Actinomadura fibrosa</name>
    <dbReference type="NCBI Taxonomy" id="111802"/>
    <lineage>
        <taxon>Bacteria</taxon>
        <taxon>Bacillati</taxon>
        <taxon>Actinomycetota</taxon>
        <taxon>Actinomycetes</taxon>
        <taxon>Streptosporangiales</taxon>
        <taxon>Thermomonosporaceae</taxon>
        <taxon>Actinomadura</taxon>
    </lineage>
</organism>
<evidence type="ECO:0000259" key="1">
    <source>
        <dbReference type="Pfam" id="PF07883"/>
    </source>
</evidence>
<dbReference type="PANTHER" id="PTHR36440:SF1">
    <property type="entry name" value="PUTATIVE (AFU_ORTHOLOGUE AFUA_8G07350)-RELATED"/>
    <property type="match status" value="1"/>
</dbReference>
<dbReference type="Proteomes" id="UP001597063">
    <property type="component" value="Unassembled WGS sequence"/>
</dbReference>
<protein>
    <submittedName>
        <fullName evidence="2">Cupin domain-containing protein</fullName>
    </submittedName>
</protein>
<dbReference type="SUPFAM" id="SSF51182">
    <property type="entry name" value="RmlC-like cupins"/>
    <property type="match status" value="1"/>
</dbReference>
<keyword evidence="3" id="KW-1185">Reference proteome</keyword>
<dbReference type="InterPro" id="IPR011051">
    <property type="entry name" value="RmlC_Cupin_sf"/>
</dbReference>
<dbReference type="Pfam" id="PF07883">
    <property type="entry name" value="Cupin_2"/>
    <property type="match status" value="1"/>
</dbReference>
<evidence type="ECO:0000313" key="2">
    <source>
        <dbReference type="EMBL" id="MFD0689909.1"/>
    </source>
</evidence>
<dbReference type="InterPro" id="IPR053146">
    <property type="entry name" value="QDO-like"/>
</dbReference>
<proteinExistence type="predicted"/>
<dbReference type="InterPro" id="IPR014710">
    <property type="entry name" value="RmlC-like_jellyroll"/>
</dbReference>
<dbReference type="InterPro" id="IPR013096">
    <property type="entry name" value="Cupin_2"/>
</dbReference>
<gene>
    <name evidence="2" type="ORF">ACFQZM_35845</name>
</gene>
<sequence>MSTGRIILPGEGRSVSTPTFQATFLVTGPEAHHASIVENLIAPGLDVGAHLHNGTDECFYVLDGELELFAFEPTRRTADGWDEWESADGRRPVRAEAGTCAIIPRGCPHAFRNTTRAPARLLTIASPVGALESYLEAMAEILTTRPPSEHREAIARMRAAYDTHQITLFKTPPP</sequence>
<dbReference type="Gene3D" id="2.60.120.10">
    <property type="entry name" value="Jelly Rolls"/>
    <property type="match status" value="1"/>
</dbReference>
<name>A0ABW2XUV8_9ACTN</name>
<comment type="caution">
    <text evidence="2">The sequence shown here is derived from an EMBL/GenBank/DDBJ whole genome shotgun (WGS) entry which is preliminary data.</text>
</comment>
<dbReference type="RefSeq" id="WP_131758984.1">
    <property type="nucleotide sequence ID" value="NZ_CAACUY010000065.1"/>
</dbReference>
<dbReference type="PANTHER" id="PTHR36440">
    <property type="entry name" value="PUTATIVE (AFU_ORTHOLOGUE AFUA_8G07350)-RELATED"/>
    <property type="match status" value="1"/>
</dbReference>
<evidence type="ECO:0000313" key="3">
    <source>
        <dbReference type="Proteomes" id="UP001597063"/>
    </source>
</evidence>
<reference evidence="3" key="1">
    <citation type="journal article" date="2019" name="Int. J. Syst. Evol. Microbiol.">
        <title>The Global Catalogue of Microorganisms (GCM) 10K type strain sequencing project: providing services to taxonomists for standard genome sequencing and annotation.</title>
        <authorList>
            <consortium name="The Broad Institute Genomics Platform"/>
            <consortium name="The Broad Institute Genome Sequencing Center for Infectious Disease"/>
            <person name="Wu L."/>
            <person name="Ma J."/>
        </authorList>
    </citation>
    <scope>NUCLEOTIDE SEQUENCE [LARGE SCALE GENOMIC DNA]</scope>
    <source>
        <strain evidence="3">JCM 9371</strain>
    </source>
</reference>